<dbReference type="PANTHER" id="PTHR46521">
    <property type="entry name" value="SUCROSE-PHOSPHATASE 2-RELATED"/>
    <property type="match status" value="1"/>
</dbReference>
<dbReference type="InterPro" id="IPR051518">
    <property type="entry name" value="Sucrose_Phosphatase"/>
</dbReference>
<dbReference type="NCBIfam" id="TIGR01484">
    <property type="entry name" value="HAD-SF-IIB"/>
    <property type="match status" value="1"/>
</dbReference>
<sequence length="276" mass="30418">MRLLICTDLDRTLIPNGPAAESPDARPRFSRLAQHEEVTVAYVTGRHRELVLAAIDQYQLPPPDFVIGDVGTTLYRVAGADWKGSVAWSARIARDWSSLDREALIDLVAVPGLRLQESDKQGAFKISWYTPEDWDRSRWLTEMDQRLTDANVRANLIWSLDESTGTGLLDLLPASATKRHAVEFLMTQEGFTPNHTLCAGDSGNDVAMLASPIPAVLVANATEQVRTETLAAAEQAGTLESLYLARGDFHGMNGNYSAGILEGLAHFVPETTNWWE</sequence>
<evidence type="ECO:0000313" key="4">
    <source>
        <dbReference type="Proteomes" id="UP001564408"/>
    </source>
</evidence>
<dbReference type="InterPro" id="IPR023214">
    <property type="entry name" value="HAD_sf"/>
</dbReference>
<gene>
    <name evidence="3" type="ORF">ABC977_07730</name>
</gene>
<proteinExistence type="predicted"/>
<dbReference type="GO" id="GO:0016787">
    <property type="term" value="F:hydrolase activity"/>
    <property type="evidence" value="ECO:0007669"/>
    <property type="project" value="UniProtKB-KW"/>
</dbReference>
<dbReference type="Pfam" id="PF05116">
    <property type="entry name" value="S6PP"/>
    <property type="match status" value="1"/>
</dbReference>
<accession>A0ABV4BDN2</accession>
<dbReference type="SFLD" id="SFLDG01141">
    <property type="entry name" value="C2.B.1:_Sucrose_Phosphatase_Li"/>
    <property type="match status" value="1"/>
</dbReference>
<dbReference type="SFLD" id="SFLDG01140">
    <property type="entry name" value="C2.B:_Phosphomannomutase_and_P"/>
    <property type="match status" value="1"/>
</dbReference>
<feature type="domain" description="Sucrose phosphatase-like" evidence="2">
    <location>
        <begin position="2"/>
        <end position="267"/>
    </location>
</feature>
<dbReference type="Gene3D" id="3.40.50.1000">
    <property type="entry name" value="HAD superfamily/HAD-like"/>
    <property type="match status" value="1"/>
</dbReference>
<dbReference type="InterPro" id="IPR006379">
    <property type="entry name" value="HAD-SF_hydro_IIB"/>
</dbReference>
<organism evidence="3 4">
    <name type="scientific">Thioalkalicoccus limnaeus</name>
    <dbReference type="NCBI Taxonomy" id="120681"/>
    <lineage>
        <taxon>Bacteria</taxon>
        <taxon>Pseudomonadati</taxon>
        <taxon>Pseudomonadota</taxon>
        <taxon>Gammaproteobacteria</taxon>
        <taxon>Chromatiales</taxon>
        <taxon>Chromatiaceae</taxon>
        <taxon>Thioalkalicoccus</taxon>
    </lineage>
</organism>
<dbReference type="SUPFAM" id="SSF56784">
    <property type="entry name" value="HAD-like"/>
    <property type="match status" value="1"/>
</dbReference>
<comment type="caution">
    <text evidence="3">The sequence shown here is derived from an EMBL/GenBank/DDBJ whole genome shotgun (WGS) entry which is preliminary data.</text>
</comment>
<dbReference type="InterPro" id="IPR006380">
    <property type="entry name" value="SPP-like_dom"/>
</dbReference>
<dbReference type="SFLD" id="SFLDS00003">
    <property type="entry name" value="Haloacid_Dehalogenase"/>
    <property type="match status" value="1"/>
</dbReference>
<name>A0ABV4BDN2_9GAMM</name>
<dbReference type="PANTHER" id="PTHR46521:SF4">
    <property type="entry name" value="SUCROSE-PHOSPHATASE 2-RELATED"/>
    <property type="match status" value="1"/>
</dbReference>
<dbReference type="Gene3D" id="3.90.1070.10">
    <property type="match status" value="1"/>
</dbReference>
<dbReference type="Proteomes" id="UP001564408">
    <property type="component" value="Unassembled WGS sequence"/>
</dbReference>
<keyword evidence="4" id="KW-1185">Reference proteome</keyword>
<dbReference type="RefSeq" id="WP_369666686.1">
    <property type="nucleotide sequence ID" value="NZ_JBDKXB010000007.1"/>
</dbReference>
<reference evidence="3 4" key="1">
    <citation type="submission" date="2024-05" db="EMBL/GenBank/DDBJ databases">
        <title>Genome Sequence and Characterization of the New Strain Purple Sulfur Bacterium of Genus Thioalkalicoccus.</title>
        <authorList>
            <person name="Bryantseva I.A."/>
            <person name="Kyndt J.A."/>
            <person name="Imhoff J.F."/>
        </authorList>
    </citation>
    <scope>NUCLEOTIDE SEQUENCE [LARGE SCALE GENOMIC DNA]</scope>
    <source>
        <strain evidence="3 4">Um2</strain>
    </source>
</reference>
<dbReference type="InterPro" id="IPR036412">
    <property type="entry name" value="HAD-like_sf"/>
</dbReference>
<evidence type="ECO:0000313" key="3">
    <source>
        <dbReference type="EMBL" id="MEY6432300.1"/>
    </source>
</evidence>
<evidence type="ECO:0000256" key="1">
    <source>
        <dbReference type="ARBA" id="ARBA00022801"/>
    </source>
</evidence>
<evidence type="ECO:0000259" key="2">
    <source>
        <dbReference type="Pfam" id="PF05116"/>
    </source>
</evidence>
<dbReference type="EMBL" id="JBDKXB010000007">
    <property type="protein sequence ID" value="MEY6432300.1"/>
    <property type="molecule type" value="Genomic_DNA"/>
</dbReference>
<protein>
    <submittedName>
        <fullName evidence="3">HAD-IIB family hydrolase</fullName>
    </submittedName>
</protein>
<keyword evidence="1 3" id="KW-0378">Hydrolase</keyword>